<reference evidence="1 2" key="1">
    <citation type="journal article" date="2012" name="J. Bacteriol.">
        <title>Genome sequence of benzo(a)pyrene-degrading bacterium Novosphingobium pentaromativorans US6-1.</title>
        <authorList>
            <person name="Luo Y.R."/>
            <person name="Kang S.G."/>
            <person name="Kim S.J."/>
            <person name="Kim M.R."/>
            <person name="Li N."/>
            <person name="Lee J.H."/>
            <person name="Kwon K.K."/>
        </authorList>
    </citation>
    <scope>NUCLEOTIDE SEQUENCE [LARGE SCALE GENOMIC DNA]</scope>
    <source>
        <strain evidence="1 2">US6-1</strain>
    </source>
</reference>
<accession>G6E7F1</accession>
<organism evidence="1 2">
    <name type="scientific">Novosphingobium pentaromativorans US6-1</name>
    <dbReference type="NCBI Taxonomy" id="1088721"/>
    <lineage>
        <taxon>Bacteria</taxon>
        <taxon>Pseudomonadati</taxon>
        <taxon>Pseudomonadota</taxon>
        <taxon>Alphaproteobacteria</taxon>
        <taxon>Sphingomonadales</taxon>
        <taxon>Sphingomonadaceae</taxon>
        <taxon>Novosphingobium</taxon>
    </lineage>
</organism>
<evidence type="ECO:0000313" key="1">
    <source>
        <dbReference type="EMBL" id="EHJ62774.1"/>
    </source>
</evidence>
<proteinExistence type="predicted"/>
<dbReference type="Proteomes" id="UP000004030">
    <property type="component" value="Unassembled WGS sequence"/>
</dbReference>
<dbReference type="STRING" id="1088721.JI59_18690"/>
<keyword evidence="2" id="KW-1185">Reference proteome</keyword>
<dbReference type="KEGG" id="npn:JI59_18690"/>
<protein>
    <submittedName>
        <fullName evidence="1">Uncharacterized protein</fullName>
    </submittedName>
</protein>
<dbReference type="RefSeq" id="WP_007011203.1">
    <property type="nucleotide sequence ID" value="NZ_AGFM01000006.1"/>
</dbReference>
<name>G6E7F1_9SPHN</name>
<dbReference type="EMBL" id="AGFM01000006">
    <property type="protein sequence ID" value="EHJ62774.1"/>
    <property type="molecule type" value="Genomic_DNA"/>
</dbReference>
<sequence>MTDLRNDPEFLRYYAQVLIREAVAREWQGDPSFREFLIAGAERAKREAAAIEAAKPDQMDLFGAAA</sequence>
<dbReference type="PATRIC" id="fig|1088721.3.peg.285"/>
<comment type="caution">
    <text evidence="1">The sequence shown here is derived from an EMBL/GenBank/DDBJ whole genome shotgun (WGS) entry which is preliminary data.</text>
</comment>
<evidence type="ECO:0000313" key="2">
    <source>
        <dbReference type="Proteomes" id="UP000004030"/>
    </source>
</evidence>
<gene>
    <name evidence="1" type="ORF">NSU_0286</name>
</gene>
<dbReference type="AlphaFoldDB" id="G6E7F1"/>